<dbReference type="Pfam" id="PF12802">
    <property type="entry name" value="MarR_2"/>
    <property type="match status" value="1"/>
</dbReference>
<dbReference type="GO" id="GO:0003677">
    <property type="term" value="F:DNA binding"/>
    <property type="evidence" value="ECO:0007669"/>
    <property type="project" value="UniProtKB-KW"/>
</dbReference>
<dbReference type="SMART" id="SM00347">
    <property type="entry name" value="HTH_MARR"/>
    <property type="match status" value="1"/>
</dbReference>
<keyword evidence="1" id="KW-0805">Transcription regulation</keyword>
<keyword evidence="3" id="KW-0804">Transcription</keyword>
<dbReference type="RefSeq" id="WP_067661885.1">
    <property type="nucleotide sequence ID" value="NZ_FQXG01000009.1"/>
</dbReference>
<dbReference type="GO" id="GO:0006950">
    <property type="term" value="P:response to stress"/>
    <property type="evidence" value="ECO:0007669"/>
    <property type="project" value="TreeGrafter"/>
</dbReference>
<dbReference type="InterPro" id="IPR039422">
    <property type="entry name" value="MarR/SlyA-like"/>
</dbReference>
<reference evidence="5 6" key="1">
    <citation type="submission" date="2016-11" db="EMBL/GenBank/DDBJ databases">
        <authorList>
            <person name="Jaros S."/>
            <person name="Januszkiewicz K."/>
            <person name="Wedrychowicz H."/>
        </authorList>
    </citation>
    <scope>NUCLEOTIDE SEQUENCE [LARGE SCALE GENOMIC DNA]</scope>
    <source>
        <strain evidence="5 6">DSM 16917</strain>
    </source>
</reference>
<dbReference type="OrthoDB" id="6196575at2"/>
<dbReference type="PROSITE" id="PS01117">
    <property type="entry name" value="HTH_MARR_1"/>
    <property type="match status" value="1"/>
</dbReference>
<dbReference type="EMBL" id="FQXG01000009">
    <property type="protein sequence ID" value="SHI19118.1"/>
    <property type="molecule type" value="Genomic_DNA"/>
</dbReference>
<dbReference type="InterPro" id="IPR000835">
    <property type="entry name" value="HTH_MarR-typ"/>
</dbReference>
<dbReference type="InterPro" id="IPR036388">
    <property type="entry name" value="WH-like_DNA-bd_sf"/>
</dbReference>
<dbReference type="Gene3D" id="1.10.10.10">
    <property type="entry name" value="Winged helix-like DNA-binding domain superfamily/Winged helix DNA-binding domain"/>
    <property type="match status" value="1"/>
</dbReference>
<accession>A0A1M5Z4T0</accession>
<keyword evidence="2 5" id="KW-0238">DNA-binding</keyword>
<dbReference type="PRINTS" id="PR00598">
    <property type="entry name" value="HTHMARR"/>
</dbReference>
<keyword evidence="6" id="KW-1185">Reference proteome</keyword>
<dbReference type="PANTHER" id="PTHR33164">
    <property type="entry name" value="TRANSCRIPTIONAL REGULATOR, MARR FAMILY"/>
    <property type="match status" value="1"/>
</dbReference>
<proteinExistence type="predicted"/>
<evidence type="ECO:0000256" key="3">
    <source>
        <dbReference type="ARBA" id="ARBA00023163"/>
    </source>
</evidence>
<feature type="domain" description="HTH marR-type" evidence="4">
    <location>
        <begin position="3"/>
        <end position="137"/>
    </location>
</feature>
<dbReference type="PROSITE" id="PS50995">
    <property type="entry name" value="HTH_MARR_2"/>
    <property type="match status" value="1"/>
</dbReference>
<organism evidence="5 6">
    <name type="scientific">Ferrimonas marina</name>
    <dbReference type="NCBI Taxonomy" id="299255"/>
    <lineage>
        <taxon>Bacteria</taxon>
        <taxon>Pseudomonadati</taxon>
        <taxon>Pseudomonadota</taxon>
        <taxon>Gammaproteobacteria</taxon>
        <taxon>Alteromonadales</taxon>
        <taxon>Ferrimonadaceae</taxon>
        <taxon>Ferrimonas</taxon>
    </lineage>
</organism>
<dbReference type="PANTHER" id="PTHR33164:SF43">
    <property type="entry name" value="HTH-TYPE TRANSCRIPTIONAL REPRESSOR YETL"/>
    <property type="match status" value="1"/>
</dbReference>
<dbReference type="STRING" id="299255.SAMN02745129_4629"/>
<protein>
    <submittedName>
        <fullName evidence="5">DNA-binding transcriptional regulator, MarR family</fullName>
    </submittedName>
</protein>
<evidence type="ECO:0000313" key="5">
    <source>
        <dbReference type="EMBL" id="SHI19118.1"/>
    </source>
</evidence>
<dbReference type="SUPFAM" id="SSF46785">
    <property type="entry name" value="Winged helix' DNA-binding domain"/>
    <property type="match status" value="1"/>
</dbReference>
<evidence type="ECO:0000313" key="6">
    <source>
        <dbReference type="Proteomes" id="UP000184268"/>
    </source>
</evidence>
<gene>
    <name evidence="5" type="ORF">SAMN02745129_4629</name>
</gene>
<dbReference type="AlphaFoldDB" id="A0A1M5Z4T0"/>
<dbReference type="InterPro" id="IPR036390">
    <property type="entry name" value="WH_DNA-bd_sf"/>
</dbReference>
<evidence type="ECO:0000256" key="2">
    <source>
        <dbReference type="ARBA" id="ARBA00023125"/>
    </source>
</evidence>
<dbReference type="GO" id="GO:0003700">
    <property type="term" value="F:DNA-binding transcription factor activity"/>
    <property type="evidence" value="ECO:0007669"/>
    <property type="project" value="InterPro"/>
</dbReference>
<sequence>MSDPSLLGSLFRLAHSLKRQTHQQIEQMDLAIAPMHVRVMKIIDGSAPCTANDVVQFLNRDKAQVTRLLKTLIEQDLLQREPNPNDKRSQLLTVTESGAALMQRMAVVDATTYQTMTKGLSADELDAFHRIADQMAQNLAER</sequence>
<evidence type="ECO:0000259" key="4">
    <source>
        <dbReference type="PROSITE" id="PS50995"/>
    </source>
</evidence>
<evidence type="ECO:0000256" key="1">
    <source>
        <dbReference type="ARBA" id="ARBA00023015"/>
    </source>
</evidence>
<name>A0A1M5Z4T0_9GAMM</name>
<dbReference type="InterPro" id="IPR023187">
    <property type="entry name" value="Tscrpt_reg_MarR-type_CS"/>
</dbReference>
<dbReference type="Proteomes" id="UP000184268">
    <property type="component" value="Unassembled WGS sequence"/>
</dbReference>